<dbReference type="AlphaFoldDB" id="A0AAU7GI50"/>
<dbReference type="RefSeq" id="WP_348789614.1">
    <property type="nucleotide sequence ID" value="NZ_CP157390.1"/>
</dbReference>
<accession>A0AAU7GI50</accession>
<proteinExistence type="predicted"/>
<sequence length="97" mass="9858">MTRHASKADGATASAASDAAASPHRRRVSAMAIAGFILAFLFPLAGIVVSIVSWAHMKKSTLKGKSLAVWGTAISALSLALSATSITMALIAFSPSS</sequence>
<keyword evidence="2" id="KW-1133">Transmembrane helix</keyword>
<feature type="transmembrane region" description="Helical" evidence="2">
    <location>
        <begin position="67"/>
        <end position="93"/>
    </location>
</feature>
<feature type="transmembrane region" description="Helical" evidence="2">
    <location>
        <begin position="32"/>
        <end position="55"/>
    </location>
</feature>
<evidence type="ECO:0000313" key="3">
    <source>
        <dbReference type="EMBL" id="XBM49703.1"/>
    </source>
</evidence>
<evidence type="ECO:0000256" key="1">
    <source>
        <dbReference type="SAM" id="MobiDB-lite"/>
    </source>
</evidence>
<keyword evidence="2" id="KW-0812">Transmembrane</keyword>
<evidence type="ECO:0000256" key="2">
    <source>
        <dbReference type="SAM" id="Phobius"/>
    </source>
</evidence>
<feature type="compositionally biased region" description="Low complexity" evidence="1">
    <location>
        <begin position="8"/>
        <end position="22"/>
    </location>
</feature>
<keyword evidence="2" id="KW-0472">Membrane</keyword>
<feature type="region of interest" description="Disordered" evidence="1">
    <location>
        <begin position="1"/>
        <end position="24"/>
    </location>
</feature>
<name>A0AAU7GI50_9MICO</name>
<organism evidence="3">
    <name type="scientific">Leifsonia sp. NPDC080035</name>
    <dbReference type="NCBI Taxonomy" id="3143936"/>
    <lineage>
        <taxon>Bacteria</taxon>
        <taxon>Bacillati</taxon>
        <taxon>Actinomycetota</taxon>
        <taxon>Actinomycetes</taxon>
        <taxon>Micrococcales</taxon>
        <taxon>Microbacteriaceae</taxon>
        <taxon>Leifsonia</taxon>
    </lineage>
</organism>
<protein>
    <submittedName>
        <fullName evidence="3">DUF4190 domain-containing protein</fullName>
    </submittedName>
</protein>
<dbReference type="EMBL" id="CP157390">
    <property type="protein sequence ID" value="XBM49703.1"/>
    <property type="molecule type" value="Genomic_DNA"/>
</dbReference>
<gene>
    <name evidence="3" type="ORF">AAME72_07510</name>
</gene>
<reference evidence="3" key="1">
    <citation type="submission" date="2024-05" db="EMBL/GenBank/DDBJ databases">
        <title>The Natural Products Discovery Center: Release of the First 8490 Sequenced Strains for Exploring Actinobacteria Biosynthetic Diversity.</title>
        <authorList>
            <person name="Kalkreuter E."/>
            <person name="Kautsar S.A."/>
            <person name="Yang D."/>
            <person name="Bader C.D."/>
            <person name="Teijaro C.N."/>
            <person name="Fluegel L."/>
            <person name="Davis C.M."/>
            <person name="Simpson J.R."/>
            <person name="Lauterbach L."/>
            <person name="Steele A.D."/>
            <person name="Gui C."/>
            <person name="Meng S."/>
            <person name="Li G."/>
            <person name="Viehrig K."/>
            <person name="Ye F."/>
            <person name="Su P."/>
            <person name="Kiefer A.F."/>
            <person name="Nichols A."/>
            <person name="Cepeda A.J."/>
            <person name="Yan W."/>
            <person name="Fan B."/>
            <person name="Jiang Y."/>
            <person name="Adhikari A."/>
            <person name="Zheng C.-J."/>
            <person name="Schuster L."/>
            <person name="Cowan T.M."/>
            <person name="Smanski M.J."/>
            <person name="Chevrette M.G."/>
            <person name="de Carvalho L.P.S."/>
            <person name="Shen B."/>
        </authorList>
    </citation>
    <scope>NUCLEOTIDE SEQUENCE</scope>
    <source>
        <strain evidence="3">NPDC080035</strain>
    </source>
</reference>